<proteinExistence type="predicted"/>
<gene>
    <name evidence="1" type="ORF">SBOR_8387</name>
</gene>
<name>W9C636_SCLBF</name>
<sequence>MGIILGIQFEATEDGQVVASDTSDGSLWANIGIRLSAVSQLLSGGGLAGSTTDNPPYLFCVPDPNNDNNPYTVATVFAGKFTQGGHLHFWISALKGWIFDSNGATTLCGKISLYAATTKRSTASEIDTVKTNTFDRFTWLCPRAFTPLVGNDGTTKATSAPHSAPLLSTAVAYDSYPSAGTRIGLDTLALISSTLYHELFHLTDAAQTTADPYTKMDDIYEAGGEFHASNVANNPESYVLFALASYIYSNPPTGSPDKVAVVFPGGFSKTID</sequence>
<dbReference type="Gene3D" id="3.40.390.10">
    <property type="entry name" value="Collagenase (Catalytic Domain)"/>
    <property type="match status" value="1"/>
</dbReference>
<evidence type="ECO:0000313" key="2">
    <source>
        <dbReference type="Proteomes" id="UP000019487"/>
    </source>
</evidence>
<keyword evidence="2" id="KW-1185">Reference proteome</keyword>
<dbReference type="Proteomes" id="UP000019487">
    <property type="component" value="Unassembled WGS sequence"/>
</dbReference>
<dbReference type="GO" id="GO:0008237">
    <property type="term" value="F:metallopeptidase activity"/>
    <property type="evidence" value="ECO:0007669"/>
    <property type="project" value="InterPro"/>
</dbReference>
<dbReference type="OrthoDB" id="4259138at2759"/>
<comment type="caution">
    <text evidence="1">The sequence shown here is derived from an EMBL/GenBank/DDBJ whole genome shotgun (WGS) entry which is preliminary data.</text>
</comment>
<organism evidence="1 2">
    <name type="scientific">Sclerotinia borealis (strain F-4128)</name>
    <dbReference type="NCBI Taxonomy" id="1432307"/>
    <lineage>
        <taxon>Eukaryota</taxon>
        <taxon>Fungi</taxon>
        <taxon>Dikarya</taxon>
        <taxon>Ascomycota</taxon>
        <taxon>Pezizomycotina</taxon>
        <taxon>Leotiomycetes</taxon>
        <taxon>Helotiales</taxon>
        <taxon>Sclerotiniaceae</taxon>
        <taxon>Sclerotinia</taxon>
    </lineage>
</organism>
<dbReference type="InterPro" id="IPR024079">
    <property type="entry name" value="MetalloPept_cat_dom_sf"/>
</dbReference>
<dbReference type="EMBL" id="AYSA01000526">
    <property type="protein sequence ID" value="ESZ91213.1"/>
    <property type="molecule type" value="Genomic_DNA"/>
</dbReference>
<reference evidence="1 2" key="1">
    <citation type="journal article" date="2014" name="Genome Announc.">
        <title>Draft genome sequence of Sclerotinia borealis, a psychrophilic plant pathogenic fungus.</title>
        <authorList>
            <person name="Mardanov A.V."/>
            <person name="Beletsky A.V."/>
            <person name="Kadnikov V.V."/>
            <person name="Ignatov A.N."/>
            <person name="Ravin N.V."/>
        </authorList>
    </citation>
    <scope>NUCLEOTIDE SEQUENCE [LARGE SCALE GENOMIC DNA]</scope>
    <source>
        <strain evidence="2">F-4157</strain>
    </source>
</reference>
<dbReference type="HOGENOM" id="CLU_1023630_0_0_1"/>
<accession>W9C636</accession>
<dbReference type="AlphaFoldDB" id="W9C636"/>
<evidence type="ECO:0000313" key="1">
    <source>
        <dbReference type="EMBL" id="ESZ91213.1"/>
    </source>
</evidence>
<protein>
    <submittedName>
        <fullName evidence="1">Uncharacterized protein</fullName>
    </submittedName>
</protein>